<dbReference type="EMBL" id="CP053661">
    <property type="protein sequence ID" value="QKD80792.1"/>
    <property type="molecule type" value="Genomic_DNA"/>
</dbReference>
<dbReference type="RefSeq" id="WP_172353225.1">
    <property type="nucleotide sequence ID" value="NZ_CP053661.1"/>
</dbReference>
<accession>A0A6M8B450</accession>
<dbReference type="AlphaFoldDB" id="A0A6M8B450"/>
<dbReference type="KEGG" id="theu:HPC62_00140"/>
<name>A0A6M8B450_9CYAN</name>
<proteinExistence type="predicted"/>
<protein>
    <submittedName>
        <fullName evidence="1">Uncharacterized protein</fullName>
    </submittedName>
</protein>
<sequence length="76" mass="9024">MLQQTENFVSRDLQSTLDQIASGAKDRKDEIVDLLSSEQPKKSRQIDAVFDRCIWWEGCYYCQDEQGQWQRVKCFM</sequence>
<evidence type="ECO:0000313" key="1">
    <source>
        <dbReference type="EMBL" id="QKD80792.1"/>
    </source>
</evidence>
<keyword evidence="2" id="KW-1185">Reference proteome</keyword>
<gene>
    <name evidence="1" type="ORF">HPC62_00140</name>
</gene>
<dbReference type="Proteomes" id="UP000505210">
    <property type="component" value="Chromosome"/>
</dbReference>
<reference evidence="1 2" key="1">
    <citation type="submission" date="2020-05" db="EMBL/GenBank/DDBJ databases">
        <title>Complete genome sequence of of a novel Thermoleptolyngbya strain isolated from hot springs of Ganzi, Sichuan China.</title>
        <authorList>
            <person name="Tang J."/>
            <person name="Daroch M."/>
            <person name="Li L."/>
            <person name="Waleron K."/>
            <person name="Waleron M."/>
            <person name="Waleron M."/>
        </authorList>
    </citation>
    <scope>NUCLEOTIDE SEQUENCE [LARGE SCALE GENOMIC DNA]</scope>
    <source>
        <strain evidence="1 2">PKUAC-SCTA183</strain>
    </source>
</reference>
<evidence type="ECO:0000313" key="2">
    <source>
        <dbReference type="Proteomes" id="UP000505210"/>
    </source>
</evidence>
<organism evidence="1 2">
    <name type="scientific">Thermoleptolyngbya sichuanensis A183</name>
    <dbReference type="NCBI Taxonomy" id="2737172"/>
    <lineage>
        <taxon>Bacteria</taxon>
        <taxon>Bacillati</taxon>
        <taxon>Cyanobacteriota</taxon>
        <taxon>Cyanophyceae</taxon>
        <taxon>Oculatellales</taxon>
        <taxon>Oculatellaceae</taxon>
        <taxon>Thermoleptolyngbya</taxon>
        <taxon>Thermoleptolyngbya sichuanensis</taxon>
    </lineage>
</organism>